<dbReference type="RefSeq" id="XP_065664148.1">
    <property type="nucleotide sequence ID" value="XM_065808076.1"/>
</dbReference>
<dbReference type="Gene3D" id="2.10.25.10">
    <property type="entry name" value="Laminin"/>
    <property type="match status" value="1"/>
</dbReference>
<dbReference type="Proteomes" id="UP001652625">
    <property type="component" value="Chromosome 10"/>
</dbReference>
<feature type="disulfide bond" evidence="1">
    <location>
        <begin position="135"/>
        <end position="152"/>
    </location>
</feature>
<reference evidence="5" key="1">
    <citation type="submission" date="2025-08" db="UniProtKB">
        <authorList>
            <consortium name="RefSeq"/>
        </authorList>
    </citation>
    <scope>IDENTIFICATION</scope>
</reference>
<sequence>MRVETLLRFCLFIVTLDKTLSSECTSNVFCRTESIMFPEIHQRSYFSVKRLSSTFLNAIPFEKSMVRDEHHCMKKCITSKQCLSMNLISNLESSKNLLECQLLNQQAYTDKYLLVQQQSSTHLTAMHLGCERALCKNNAACVPNYTDDTSSCKCSSEKFEGTFCEKEQKVVSLKYKKELIRNKVDIESMMISFNQTYFRNSLCLFDFKDSITSGSNGHMFAYFIPPFTGIYKFTLYCSGSENCRLYISTHGKQDRRILINKRDTSFEVYLKQDIKKLLEVLATLRDCVPNVECYPNNISLAVQLPDGTLSNPISNKYLASIF</sequence>
<gene>
    <name evidence="5" type="primary">LOC105850977</name>
</gene>
<keyword evidence="1" id="KW-0245">EGF-like domain</keyword>
<organism evidence="4 5">
    <name type="scientific">Hydra vulgaris</name>
    <name type="common">Hydra</name>
    <name type="synonym">Hydra attenuata</name>
    <dbReference type="NCBI Taxonomy" id="6087"/>
    <lineage>
        <taxon>Eukaryota</taxon>
        <taxon>Metazoa</taxon>
        <taxon>Cnidaria</taxon>
        <taxon>Hydrozoa</taxon>
        <taxon>Hydroidolina</taxon>
        <taxon>Anthoathecata</taxon>
        <taxon>Aplanulata</taxon>
        <taxon>Hydridae</taxon>
        <taxon>Hydra</taxon>
    </lineage>
</organism>
<protein>
    <submittedName>
        <fullName evidence="5">Uncharacterized protein LOC105850977 isoform X3</fullName>
    </submittedName>
</protein>
<dbReference type="InterPro" id="IPR000742">
    <property type="entry name" value="EGF"/>
</dbReference>
<accession>A0ABM4CQP5</accession>
<feature type="chain" id="PRO_5046371741" evidence="2">
    <location>
        <begin position="22"/>
        <end position="322"/>
    </location>
</feature>
<evidence type="ECO:0000313" key="5">
    <source>
        <dbReference type="RefSeq" id="XP_065664148.1"/>
    </source>
</evidence>
<dbReference type="PROSITE" id="PS50026">
    <property type="entry name" value="EGF_3"/>
    <property type="match status" value="1"/>
</dbReference>
<evidence type="ECO:0000313" key="4">
    <source>
        <dbReference type="Proteomes" id="UP001652625"/>
    </source>
</evidence>
<evidence type="ECO:0000259" key="3">
    <source>
        <dbReference type="PROSITE" id="PS50026"/>
    </source>
</evidence>
<comment type="caution">
    <text evidence="1">Lacks conserved residue(s) required for the propagation of feature annotation.</text>
</comment>
<keyword evidence="1" id="KW-1015">Disulfide bond</keyword>
<keyword evidence="4" id="KW-1185">Reference proteome</keyword>
<evidence type="ECO:0000256" key="1">
    <source>
        <dbReference type="PROSITE-ProRule" id="PRU00076"/>
    </source>
</evidence>
<feature type="signal peptide" evidence="2">
    <location>
        <begin position="1"/>
        <end position="21"/>
    </location>
</feature>
<feature type="domain" description="EGF-like" evidence="3">
    <location>
        <begin position="126"/>
        <end position="165"/>
    </location>
</feature>
<dbReference type="GeneID" id="105850977"/>
<name>A0ABM4CQP5_HYDVU</name>
<evidence type="ECO:0000256" key="2">
    <source>
        <dbReference type="SAM" id="SignalP"/>
    </source>
</evidence>
<keyword evidence="2" id="KW-0732">Signal</keyword>
<proteinExistence type="predicted"/>